<dbReference type="Proteomes" id="UP000186931">
    <property type="component" value="Unassembled WGS sequence"/>
</dbReference>
<keyword evidence="1" id="KW-0812">Transmembrane</keyword>
<dbReference type="EMBL" id="MKQS01000013">
    <property type="protein sequence ID" value="OFE43373.1"/>
    <property type="molecule type" value="Genomic_DNA"/>
</dbReference>
<sequence>MFSHFTTQVFINALKANHNLVTFLSTTFALMLTLLLQGSIQGNLKPTYFLYALLVCIAFAIWTSIDQKFRKHKNVEIH</sequence>
<keyword evidence="1" id="KW-0472">Membrane</keyword>
<accession>A0A1E8E2C7</accession>
<evidence type="ECO:0000313" key="3">
    <source>
        <dbReference type="Proteomes" id="UP000186931"/>
    </source>
</evidence>
<keyword evidence="1" id="KW-1133">Transmembrane helix</keyword>
<feature type="transmembrane region" description="Helical" evidence="1">
    <location>
        <begin position="46"/>
        <end position="65"/>
    </location>
</feature>
<dbReference type="RefSeq" id="WP_070154559.1">
    <property type="nucleotide sequence ID" value="NZ_CP090382.1"/>
</dbReference>
<proteinExistence type="predicted"/>
<dbReference type="eggNOG" id="ENOG5032A6I">
    <property type="taxonomic scope" value="Bacteria"/>
</dbReference>
<evidence type="ECO:0000313" key="2">
    <source>
        <dbReference type="EMBL" id="OFE43373.1"/>
    </source>
</evidence>
<organism evidence="2 3">
    <name type="scientific">Acinetobacter towneri</name>
    <dbReference type="NCBI Taxonomy" id="202956"/>
    <lineage>
        <taxon>Bacteria</taxon>
        <taxon>Pseudomonadati</taxon>
        <taxon>Pseudomonadota</taxon>
        <taxon>Gammaproteobacteria</taxon>
        <taxon>Moraxellales</taxon>
        <taxon>Moraxellaceae</taxon>
        <taxon>Acinetobacter</taxon>
    </lineage>
</organism>
<gene>
    <name evidence="2" type="ORF">BJN41_06810</name>
</gene>
<name>A0A1E8E2C7_9GAMM</name>
<reference evidence="2 3" key="1">
    <citation type="submission" date="2016-10" db="EMBL/GenBank/DDBJ databases">
        <title>Genome of airborne Acinetobacter sp. 5-2Ac02 in the hospital environment: Species near to Acinetobacter towneri.</title>
        <authorList>
            <person name="Barbosa B."/>
            <person name="Fernandez-Garcia L."/>
            <person name="Gato E."/>
            <person name="Leao R."/>
            <person name="Albano R."/>
            <person name="Fernandez B."/>
            <person name="Fernandez-Cuenca F."/>
            <person name="Marques E."/>
            <person name="Tomas M."/>
        </authorList>
    </citation>
    <scope>NUCLEOTIDE SEQUENCE [LARGE SCALE GENOMIC DNA]</scope>
    <source>
        <strain evidence="2 3">5-2Ac02</strain>
    </source>
</reference>
<feature type="transmembrane region" description="Helical" evidence="1">
    <location>
        <begin position="20"/>
        <end position="40"/>
    </location>
</feature>
<dbReference type="AlphaFoldDB" id="A0A1E8E2C7"/>
<comment type="caution">
    <text evidence="2">The sequence shown here is derived from an EMBL/GenBank/DDBJ whole genome shotgun (WGS) entry which is preliminary data.</text>
</comment>
<protein>
    <submittedName>
        <fullName evidence="2">Uncharacterized protein</fullName>
    </submittedName>
</protein>
<evidence type="ECO:0000256" key="1">
    <source>
        <dbReference type="SAM" id="Phobius"/>
    </source>
</evidence>